<evidence type="ECO:0000259" key="1">
    <source>
        <dbReference type="Pfam" id="PF14451"/>
    </source>
</evidence>
<dbReference type="InterPro" id="IPR012675">
    <property type="entry name" value="Beta-grasp_dom_sf"/>
</dbReference>
<sequence length="90" mass="9660">MKSEITKGKYQMKIEVNLFATLSQYLPGGNKGPTHIVDVEEGTTVSELLHQLGVPTQSVKLIFLDGIHSDLDAVLKEGNRLGVFPPVGGG</sequence>
<dbReference type="InterPro" id="IPR027798">
    <property type="entry name" value="Ub_Mut7C"/>
</dbReference>
<protein>
    <recommendedName>
        <fullName evidence="1">Ubiquitin Mut7-C domain-containing protein</fullName>
    </recommendedName>
</protein>
<dbReference type="Pfam" id="PF14451">
    <property type="entry name" value="Ub-Mut7C"/>
    <property type="match status" value="1"/>
</dbReference>
<dbReference type="InterPro" id="IPR016155">
    <property type="entry name" value="Mopterin_synth/thiamin_S_b"/>
</dbReference>
<dbReference type="AlphaFoldDB" id="X0TBE3"/>
<dbReference type="Gene3D" id="3.10.20.30">
    <property type="match status" value="1"/>
</dbReference>
<dbReference type="SUPFAM" id="SSF54285">
    <property type="entry name" value="MoaD/ThiS"/>
    <property type="match status" value="1"/>
</dbReference>
<evidence type="ECO:0000313" key="2">
    <source>
        <dbReference type="EMBL" id="GAF90853.1"/>
    </source>
</evidence>
<comment type="caution">
    <text evidence="2">The sequence shown here is derived from an EMBL/GenBank/DDBJ whole genome shotgun (WGS) entry which is preliminary data.</text>
</comment>
<proteinExistence type="predicted"/>
<dbReference type="EMBL" id="BARS01015472">
    <property type="protein sequence ID" value="GAF90853.1"/>
    <property type="molecule type" value="Genomic_DNA"/>
</dbReference>
<name>X0TBE3_9ZZZZ</name>
<accession>X0TBE3</accession>
<reference evidence="2" key="1">
    <citation type="journal article" date="2014" name="Front. Microbiol.">
        <title>High frequency of phylogenetically diverse reductive dehalogenase-homologous genes in deep subseafloor sedimentary metagenomes.</title>
        <authorList>
            <person name="Kawai M."/>
            <person name="Futagami T."/>
            <person name="Toyoda A."/>
            <person name="Takaki Y."/>
            <person name="Nishi S."/>
            <person name="Hori S."/>
            <person name="Arai W."/>
            <person name="Tsubouchi T."/>
            <person name="Morono Y."/>
            <person name="Uchiyama I."/>
            <person name="Ito T."/>
            <person name="Fujiyama A."/>
            <person name="Inagaki F."/>
            <person name="Takami H."/>
        </authorList>
    </citation>
    <scope>NUCLEOTIDE SEQUENCE</scope>
    <source>
        <strain evidence="2">Expedition CK06-06</strain>
    </source>
</reference>
<gene>
    <name evidence="2" type="ORF">S01H1_25599</name>
</gene>
<organism evidence="2">
    <name type="scientific">marine sediment metagenome</name>
    <dbReference type="NCBI Taxonomy" id="412755"/>
    <lineage>
        <taxon>unclassified sequences</taxon>
        <taxon>metagenomes</taxon>
        <taxon>ecological metagenomes</taxon>
    </lineage>
</organism>
<feature type="domain" description="Ubiquitin Mut7-C" evidence="1">
    <location>
        <begin position="13"/>
        <end position="85"/>
    </location>
</feature>
<dbReference type="CDD" id="cd17040">
    <property type="entry name" value="Ubl_MoaD_like"/>
    <property type="match status" value="1"/>
</dbReference>